<evidence type="ECO:0000313" key="1">
    <source>
        <dbReference type="Proteomes" id="UP000887581"/>
    </source>
</evidence>
<proteinExistence type="predicted"/>
<keyword evidence="1" id="KW-1185">Reference proteome</keyword>
<accession>A0A915PKE9</accession>
<sequence length="98" mass="11007">MTQRKSLIPQNLSSLDPVLISLVSNYYRPLSLAVVINEAAFGQYRLGCGMSQLRLSSAFSTNGMNFWHVGVLEDLIFRNASVTGCRQEVNDQYRIMGF</sequence>
<dbReference type="AlphaFoldDB" id="A0A915PKE9"/>
<name>A0A915PKE9_9BILA</name>
<protein>
    <submittedName>
        <fullName evidence="2">Uncharacterized protein</fullName>
    </submittedName>
</protein>
<organism evidence="1 2">
    <name type="scientific">Setaria digitata</name>
    <dbReference type="NCBI Taxonomy" id="48799"/>
    <lineage>
        <taxon>Eukaryota</taxon>
        <taxon>Metazoa</taxon>
        <taxon>Ecdysozoa</taxon>
        <taxon>Nematoda</taxon>
        <taxon>Chromadorea</taxon>
        <taxon>Rhabditida</taxon>
        <taxon>Spirurina</taxon>
        <taxon>Spiruromorpha</taxon>
        <taxon>Filarioidea</taxon>
        <taxon>Setariidae</taxon>
        <taxon>Setaria</taxon>
    </lineage>
</organism>
<reference evidence="2" key="1">
    <citation type="submission" date="2022-11" db="UniProtKB">
        <authorList>
            <consortium name="WormBaseParasite"/>
        </authorList>
    </citation>
    <scope>IDENTIFICATION</scope>
</reference>
<evidence type="ECO:0000313" key="2">
    <source>
        <dbReference type="WBParaSite" id="sdigi.contig117.g4668.t1"/>
    </source>
</evidence>
<dbReference type="Proteomes" id="UP000887581">
    <property type="component" value="Unplaced"/>
</dbReference>
<dbReference type="WBParaSite" id="sdigi.contig117.g4668.t1">
    <property type="protein sequence ID" value="sdigi.contig117.g4668.t1"/>
    <property type="gene ID" value="sdigi.contig117.g4668"/>
</dbReference>